<feature type="region of interest" description="Disordered" evidence="1">
    <location>
        <begin position="241"/>
        <end position="276"/>
    </location>
</feature>
<dbReference type="AlphaFoldDB" id="A0A2B7YGQ6"/>
<name>A0A2B7YGQ6_POLH7</name>
<evidence type="ECO:0000313" key="2">
    <source>
        <dbReference type="EMBL" id="PGH20716.1"/>
    </source>
</evidence>
<proteinExistence type="predicted"/>
<dbReference type="EMBL" id="PDNA01000039">
    <property type="protein sequence ID" value="PGH20716.1"/>
    <property type="molecule type" value="Genomic_DNA"/>
</dbReference>
<reference evidence="2 3" key="1">
    <citation type="submission" date="2017-10" db="EMBL/GenBank/DDBJ databases">
        <title>Comparative genomics in systemic dimorphic fungi from Ajellomycetaceae.</title>
        <authorList>
            <person name="Munoz J.F."/>
            <person name="Mcewen J.G."/>
            <person name="Clay O.K."/>
            <person name="Cuomo C.A."/>
        </authorList>
    </citation>
    <scope>NUCLEOTIDE SEQUENCE [LARGE SCALE GENOMIC DNA]</scope>
    <source>
        <strain evidence="2 3">UAMH7299</strain>
    </source>
</reference>
<dbReference type="OrthoDB" id="76567at2759"/>
<feature type="compositionally biased region" description="Basic and acidic residues" evidence="1">
    <location>
        <begin position="256"/>
        <end position="276"/>
    </location>
</feature>
<gene>
    <name evidence="2" type="ORF">AJ80_03476</name>
</gene>
<sequence length="276" mass="31182">MEYHQIQDAFSGEKNRVRVSYNAKLSTTAVRRAPTRVHARLIGAVMHDLFTQSPTPEGWALVPDLQFLYTMYRSDEGFVEVPILILEESPAYRNPLGLDPNVKHRNNITGKEEDIATVLQRLEEPIKNKDILKQIQLKNPEDSESPLLWRGVRWVGKMEATLGVWIRDQETGQARRKLDPVLFYGNQAGVDPKSPYLDARVEDVDVNLKFSDFVPSDDDVYNKKNDGRLGTLAEWPELHAKEARWGPLSGSNGEVQGERKEKKGAGENEGEGSCRG</sequence>
<evidence type="ECO:0000313" key="3">
    <source>
        <dbReference type="Proteomes" id="UP000224634"/>
    </source>
</evidence>
<keyword evidence="3" id="KW-1185">Reference proteome</keyword>
<organism evidence="2 3">
    <name type="scientific">Polytolypa hystricis (strain UAMH7299)</name>
    <dbReference type="NCBI Taxonomy" id="1447883"/>
    <lineage>
        <taxon>Eukaryota</taxon>
        <taxon>Fungi</taxon>
        <taxon>Dikarya</taxon>
        <taxon>Ascomycota</taxon>
        <taxon>Pezizomycotina</taxon>
        <taxon>Eurotiomycetes</taxon>
        <taxon>Eurotiomycetidae</taxon>
        <taxon>Onygenales</taxon>
        <taxon>Onygenales incertae sedis</taxon>
        <taxon>Polytolypa</taxon>
    </lineage>
</organism>
<evidence type="ECO:0000256" key="1">
    <source>
        <dbReference type="SAM" id="MobiDB-lite"/>
    </source>
</evidence>
<accession>A0A2B7YGQ6</accession>
<comment type="caution">
    <text evidence="2">The sequence shown here is derived from an EMBL/GenBank/DDBJ whole genome shotgun (WGS) entry which is preliminary data.</text>
</comment>
<protein>
    <submittedName>
        <fullName evidence="2">Uncharacterized protein</fullName>
    </submittedName>
</protein>
<dbReference type="Proteomes" id="UP000224634">
    <property type="component" value="Unassembled WGS sequence"/>
</dbReference>